<accession>A0A6A5HBF2</accession>
<dbReference type="SUPFAM" id="SSF57850">
    <property type="entry name" value="RING/U-box"/>
    <property type="match status" value="1"/>
</dbReference>
<evidence type="ECO:0000256" key="1">
    <source>
        <dbReference type="ARBA" id="ARBA00022723"/>
    </source>
</evidence>
<protein>
    <recommendedName>
        <fullName evidence="5">RING-type domain-containing protein</fullName>
    </recommendedName>
</protein>
<keyword evidence="3" id="KW-0862">Zinc</keyword>
<keyword evidence="2 4" id="KW-0863">Zinc-finger</keyword>
<dbReference type="PANTHER" id="PTHR47156">
    <property type="entry name" value="PROTEIN CBG20824"/>
    <property type="match status" value="1"/>
</dbReference>
<evidence type="ECO:0000313" key="6">
    <source>
        <dbReference type="EMBL" id="KAF1763722.1"/>
    </source>
</evidence>
<dbReference type="InterPro" id="IPR001841">
    <property type="entry name" value="Znf_RING"/>
</dbReference>
<dbReference type="Gene3D" id="3.30.40.10">
    <property type="entry name" value="Zinc/RING finger domain, C3HC4 (zinc finger)"/>
    <property type="match status" value="1"/>
</dbReference>
<evidence type="ECO:0000256" key="3">
    <source>
        <dbReference type="ARBA" id="ARBA00022833"/>
    </source>
</evidence>
<keyword evidence="1" id="KW-0479">Metal-binding</keyword>
<dbReference type="GeneID" id="9813000"/>
<evidence type="ECO:0000256" key="4">
    <source>
        <dbReference type="PROSITE-ProRule" id="PRU00175"/>
    </source>
</evidence>
<dbReference type="InterPro" id="IPR017907">
    <property type="entry name" value="Znf_RING_CS"/>
</dbReference>
<dbReference type="PANTHER" id="PTHR47156:SF7">
    <property type="entry name" value="RING-TYPE DOMAIN-CONTAINING PROTEIN"/>
    <property type="match status" value="1"/>
</dbReference>
<dbReference type="InterPro" id="IPR052667">
    <property type="entry name" value="E3_ubiquitin-ligase_RING"/>
</dbReference>
<dbReference type="Proteomes" id="UP000483820">
    <property type="component" value="Chromosome II"/>
</dbReference>
<reference evidence="6 7" key="1">
    <citation type="submission" date="2019-12" db="EMBL/GenBank/DDBJ databases">
        <title>Chromosome-level assembly of the Caenorhabditis remanei genome.</title>
        <authorList>
            <person name="Teterina A.A."/>
            <person name="Willis J.H."/>
            <person name="Phillips P.C."/>
        </authorList>
    </citation>
    <scope>NUCLEOTIDE SEQUENCE [LARGE SCALE GENOMIC DNA]</scope>
    <source>
        <strain evidence="6 7">PX506</strain>
        <tissue evidence="6">Whole organism</tissue>
    </source>
</reference>
<organism evidence="6 7">
    <name type="scientific">Caenorhabditis remanei</name>
    <name type="common">Caenorhabditis vulgaris</name>
    <dbReference type="NCBI Taxonomy" id="31234"/>
    <lineage>
        <taxon>Eukaryota</taxon>
        <taxon>Metazoa</taxon>
        <taxon>Ecdysozoa</taxon>
        <taxon>Nematoda</taxon>
        <taxon>Chromadorea</taxon>
        <taxon>Rhabditida</taxon>
        <taxon>Rhabditina</taxon>
        <taxon>Rhabditomorpha</taxon>
        <taxon>Rhabditoidea</taxon>
        <taxon>Rhabditidae</taxon>
        <taxon>Peloderinae</taxon>
        <taxon>Caenorhabditis</taxon>
    </lineage>
</organism>
<evidence type="ECO:0000259" key="5">
    <source>
        <dbReference type="PROSITE" id="PS50089"/>
    </source>
</evidence>
<dbReference type="PROSITE" id="PS00518">
    <property type="entry name" value="ZF_RING_1"/>
    <property type="match status" value="1"/>
</dbReference>
<dbReference type="KEGG" id="crq:GCK72_003667"/>
<gene>
    <name evidence="6" type="ORF">GCK72_003667</name>
</gene>
<dbReference type="GO" id="GO:0008270">
    <property type="term" value="F:zinc ion binding"/>
    <property type="evidence" value="ECO:0007669"/>
    <property type="project" value="UniProtKB-KW"/>
</dbReference>
<proteinExistence type="predicted"/>
<dbReference type="EMBL" id="WUAV01000002">
    <property type="protein sequence ID" value="KAF1763722.1"/>
    <property type="molecule type" value="Genomic_DNA"/>
</dbReference>
<evidence type="ECO:0000313" key="7">
    <source>
        <dbReference type="Proteomes" id="UP000483820"/>
    </source>
</evidence>
<dbReference type="RefSeq" id="XP_003094381.2">
    <property type="nucleotide sequence ID" value="XM_003094333.2"/>
</dbReference>
<evidence type="ECO:0000256" key="2">
    <source>
        <dbReference type="ARBA" id="ARBA00022771"/>
    </source>
</evidence>
<feature type="domain" description="RING-type" evidence="5">
    <location>
        <begin position="131"/>
        <end position="180"/>
    </location>
</feature>
<dbReference type="SMART" id="SM00184">
    <property type="entry name" value="RING"/>
    <property type="match status" value="1"/>
</dbReference>
<dbReference type="PROSITE" id="PS50089">
    <property type="entry name" value="ZF_RING_2"/>
    <property type="match status" value="1"/>
</dbReference>
<dbReference type="AlphaFoldDB" id="A0A6A5HBF2"/>
<sequence length="369" mass="42454">MSDTSKPPSFRVSTTVVEFPFDTPYTHTILVTSLEEEEVNVDMFYSLQPCFKLDPSRNYHVTPIQINVSYTPDPYTPFVLPTKPLRIVFEKAPMDKIKVYEEYTVDIRIVDPIQEAEEENNGPNITTQLACKICCLFFSKENQDQMPKTLKACGHIICQKCYEDIQNEKPFVNRIVCPFDGKETRENTNGGPRNLSLADVLRPSAPVDANAYPAPRKTQIDFQNYVQNLKDVEEAVVLPELEKAKIQRRTYYSEKHSNNIEEIEKHFEKLKKAAVSKYIAFRDSKKGEIESEINHIKSLRTSMNGIRETLEAHLQKGTVPESIYNLRQEVETALNSGVRVQANFPILTDFDIPLDMARSPEIKRRRIEE</sequence>
<dbReference type="InterPro" id="IPR013083">
    <property type="entry name" value="Znf_RING/FYVE/PHD"/>
</dbReference>
<comment type="caution">
    <text evidence="6">The sequence shown here is derived from an EMBL/GenBank/DDBJ whole genome shotgun (WGS) entry which is preliminary data.</text>
</comment>
<name>A0A6A5HBF2_CAERE</name>
<dbReference type="CTD" id="9813000"/>